<evidence type="ECO:0000313" key="4">
    <source>
        <dbReference type="EMBL" id="EXJ14056.1"/>
    </source>
</evidence>
<dbReference type="PANTHER" id="PTHR43222:SF2">
    <property type="entry name" value="NUDIX HYDROLASE 23, CHLOROPLASTIC"/>
    <property type="match status" value="1"/>
</dbReference>
<feature type="domain" description="Nudix hydrolase" evidence="3">
    <location>
        <begin position="36"/>
        <end position="159"/>
    </location>
</feature>
<dbReference type="InterPro" id="IPR000086">
    <property type="entry name" value="NUDIX_hydrolase_dom"/>
</dbReference>
<dbReference type="EMBL" id="AONC01000049">
    <property type="protein sequence ID" value="EXJ14056.1"/>
    <property type="molecule type" value="Genomic_DNA"/>
</dbReference>
<evidence type="ECO:0000259" key="3">
    <source>
        <dbReference type="PROSITE" id="PS51462"/>
    </source>
</evidence>
<dbReference type="PANTHER" id="PTHR43222">
    <property type="entry name" value="NUDIX HYDROLASE 23"/>
    <property type="match status" value="1"/>
</dbReference>
<evidence type="ECO:0000313" key="5">
    <source>
        <dbReference type="Proteomes" id="UP000019460"/>
    </source>
</evidence>
<gene>
    <name evidence="4" type="ORF">D779_3018</name>
</gene>
<dbReference type="OrthoDB" id="5417595at2"/>
<organism evidence="4 5">
    <name type="scientific">Imhoffiella purpurea</name>
    <dbReference type="NCBI Taxonomy" id="1249627"/>
    <lineage>
        <taxon>Bacteria</taxon>
        <taxon>Pseudomonadati</taxon>
        <taxon>Pseudomonadota</taxon>
        <taxon>Gammaproteobacteria</taxon>
        <taxon>Chromatiales</taxon>
        <taxon>Chromatiaceae</taxon>
        <taxon>Imhoffiella</taxon>
    </lineage>
</organism>
<dbReference type="STRING" id="1249627.D779_3018"/>
<dbReference type="PATRIC" id="fig|1249627.3.peg.3183"/>
<comment type="caution">
    <text evidence="4">The sequence shown here is derived from an EMBL/GenBank/DDBJ whole genome shotgun (WGS) entry which is preliminary data.</text>
</comment>
<protein>
    <submittedName>
        <fullName evidence="4">FAD pyrophosphatase</fullName>
    </submittedName>
</protein>
<dbReference type="GO" id="GO:0016787">
    <property type="term" value="F:hydrolase activity"/>
    <property type="evidence" value="ECO:0007669"/>
    <property type="project" value="UniProtKB-KW"/>
</dbReference>
<dbReference type="eggNOG" id="COG1051">
    <property type="taxonomic scope" value="Bacteria"/>
</dbReference>
<dbReference type="InterPro" id="IPR020084">
    <property type="entry name" value="NUDIX_hydrolase_CS"/>
</dbReference>
<dbReference type="InterPro" id="IPR029401">
    <property type="entry name" value="Nudix_N"/>
</dbReference>
<dbReference type="RefSeq" id="WP_043755778.1">
    <property type="nucleotide sequence ID" value="NZ_AONC01000049.1"/>
</dbReference>
<accession>W9VAV0</accession>
<evidence type="ECO:0000256" key="2">
    <source>
        <dbReference type="ARBA" id="ARBA00022801"/>
    </source>
</evidence>
<dbReference type="Proteomes" id="UP000019460">
    <property type="component" value="Unassembled WGS sequence"/>
</dbReference>
<dbReference type="PROSITE" id="PS51462">
    <property type="entry name" value="NUDIX"/>
    <property type="match status" value="1"/>
</dbReference>
<dbReference type="CDD" id="cd04511">
    <property type="entry name" value="NUDIX_Hydrolase"/>
    <property type="match status" value="1"/>
</dbReference>
<keyword evidence="2" id="KW-0378">Hydrolase</keyword>
<dbReference type="SUPFAM" id="SSF55811">
    <property type="entry name" value="Nudix"/>
    <property type="match status" value="1"/>
</dbReference>
<dbReference type="InterPro" id="IPR015797">
    <property type="entry name" value="NUDIX_hydrolase-like_dom_sf"/>
</dbReference>
<dbReference type="Gene3D" id="2.20.70.10">
    <property type="match status" value="1"/>
</dbReference>
<dbReference type="Pfam" id="PF14803">
    <property type="entry name" value="Zn_ribbon_Nudix"/>
    <property type="match status" value="1"/>
</dbReference>
<dbReference type="Pfam" id="PF00293">
    <property type="entry name" value="NUDIX"/>
    <property type="match status" value="1"/>
</dbReference>
<proteinExistence type="predicted"/>
<dbReference type="PROSITE" id="PS00893">
    <property type="entry name" value="NUDIX_BOX"/>
    <property type="match status" value="1"/>
</dbReference>
<dbReference type="AlphaFoldDB" id="W9VAV0"/>
<reference evidence="4 5" key="1">
    <citation type="submission" date="2012-11" db="EMBL/GenBank/DDBJ databases">
        <title>Genome assembly of Thiorhodococcus sp. AK35.</title>
        <authorList>
            <person name="Nupur N."/>
            <person name="Khatri I."/>
            <person name="Subramanian S."/>
            <person name="Pinnaka A."/>
        </authorList>
    </citation>
    <scope>NUCLEOTIDE SEQUENCE [LARGE SCALE GENOMIC DNA]</scope>
    <source>
        <strain evidence="4 5">AK35</strain>
    </source>
</reference>
<name>W9VAV0_9GAMM</name>
<keyword evidence="5" id="KW-1185">Reference proteome</keyword>
<comment type="cofactor">
    <cofactor evidence="1">
        <name>Mg(2+)</name>
        <dbReference type="ChEBI" id="CHEBI:18420"/>
    </cofactor>
</comment>
<evidence type="ECO:0000256" key="1">
    <source>
        <dbReference type="ARBA" id="ARBA00001946"/>
    </source>
</evidence>
<sequence>MNYCSDCGAPVTLLVPEGDNRERHVCDRCGTIHYQNPKMVVGCIPEWEGKVLLCRRAIQPRLGLWTLPAGFMERGETTRDGAVRETLEEANARVRVGPLYCLFNLPHIDQVYMLFRARLLDLDFHPGEESLEVRLFAEHEIPWDALAFQPIRETLRLFFRDRAAGIREMRSGDIVRDWSGEPSLHITIHEDPGSGEDQA</sequence>
<dbReference type="Gene3D" id="3.90.79.10">
    <property type="entry name" value="Nucleoside Triphosphate Pyrophosphohydrolase"/>
    <property type="match status" value="1"/>
</dbReference>